<name>A0A840C1U1_9HYPH</name>
<sequence length="282" mass="29953">MAALDIDAVEAFVLTADLRSFTRAAEVLGTTQSVVSLKLRRLEERLGRRLLERTPRLVRLSPEGAAFLQPARDLLAAHERALACEAPQERRLVLGISDHVAGPDLPRLLARLGASDPALRIEIRSGFSRPLLEAFDAGEVDAAIVRREADRRDGEALFTDDFGWFAAESLAGSAPVEPLPLASLAPPCGVRGHALRLLDAAGIAWTEAFVGSGIAAVTAAVEAGLAVAPLARRIAPPGAVDIGPDWGLPAFPSSPVVLHSRASDPRTRTALRTLAAAFRARR</sequence>
<comment type="similarity">
    <text evidence="1">Belongs to the LysR transcriptional regulatory family.</text>
</comment>
<dbReference type="EMBL" id="JACIEN010000003">
    <property type="protein sequence ID" value="MBB4017952.1"/>
    <property type="molecule type" value="Genomic_DNA"/>
</dbReference>
<dbReference type="AlphaFoldDB" id="A0A840C1U1"/>
<dbReference type="SUPFAM" id="SSF46785">
    <property type="entry name" value="Winged helix' DNA-binding domain"/>
    <property type="match status" value="1"/>
</dbReference>
<dbReference type="PANTHER" id="PTHR30579">
    <property type="entry name" value="TRANSCRIPTIONAL REGULATOR"/>
    <property type="match status" value="1"/>
</dbReference>
<dbReference type="InterPro" id="IPR036390">
    <property type="entry name" value="WH_DNA-bd_sf"/>
</dbReference>
<evidence type="ECO:0000313" key="6">
    <source>
        <dbReference type="EMBL" id="MBB4017952.1"/>
    </source>
</evidence>
<keyword evidence="3 6" id="KW-0238">DNA-binding</keyword>
<dbReference type="PRINTS" id="PR00039">
    <property type="entry name" value="HTHLYSR"/>
</dbReference>
<dbReference type="GO" id="GO:0003700">
    <property type="term" value="F:DNA-binding transcription factor activity"/>
    <property type="evidence" value="ECO:0007669"/>
    <property type="project" value="InterPro"/>
</dbReference>
<dbReference type="GO" id="GO:0003677">
    <property type="term" value="F:DNA binding"/>
    <property type="evidence" value="ECO:0007669"/>
    <property type="project" value="UniProtKB-KW"/>
</dbReference>
<dbReference type="Pfam" id="PF03466">
    <property type="entry name" value="LysR_substrate"/>
    <property type="match status" value="1"/>
</dbReference>
<organism evidence="6 7">
    <name type="scientific">Chelatococcus caeni</name>
    <dbReference type="NCBI Taxonomy" id="1348468"/>
    <lineage>
        <taxon>Bacteria</taxon>
        <taxon>Pseudomonadati</taxon>
        <taxon>Pseudomonadota</taxon>
        <taxon>Alphaproteobacteria</taxon>
        <taxon>Hyphomicrobiales</taxon>
        <taxon>Chelatococcaceae</taxon>
        <taxon>Chelatococcus</taxon>
    </lineage>
</organism>
<dbReference type="InterPro" id="IPR000847">
    <property type="entry name" value="LysR_HTH_N"/>
</dbReference>
<evidence type="ECO:0000256" key="4">
    <source>
        <dbReference type="ARBA" id="ARBA00023163"/>
    </source>
</evidence>
<protein>
    <submittedName>
        <fullName evidence="6">DNA-binding transcriptional LysR family regulator</fullName>
    </submittedName>
</protein>
<dbReference type="RefSeq" id="WP_183317065.1">
    <property type="nucleotide sequence ID" value="NZ_JACIEN010000003.1"/>
</dbReference>
<reference evidence="6 7" key="1">
    <citation type="submission" date="2020-08" db="EMBL/GenBank/DDBJ databases">
        <title>Genomic Encyclopedia of Type Strains, Phase IV (KMG-IV): sequencing the most valuable type-strain genomes for metagenomic binning, comparative biology and taxonomic classification.</title>
        <authorList>
            <person name="Goeker M."/>
        </authorList>
    </citation>
    <scope>NUCLEOTIDE SEQUENCE [LARGE SCALE GENOMIC DNA]</scope>
    <source>
        <strain evidence="6 7">DSM 103737</strain>
    </source>
</reference>
<dbReference type="Gene3D" id="1.10.10.10">
    <property type="entry name" value="Winged helix-like DNA-binding domain superfamily/Winged helix DNA-binding domain"/>
    <property type="match status" value="1"/>
</dbReference>
<dbReference type="InterPro" id="IPR050176">
    <property type="entry name" value="LTTR"/>
</dbReference>
<keyword evidence="7" id="KW-1185">Reference proteome</keyword>
<dbReference type="Gene3D" id="3.40.190.10">
    <property type="entry name" value="Periplasmic binding protein-like II"/>
    <property type="match status" value="2"/>
</dbReference>
<dbReference type="InterPro" id="IPR005119">
    <property type="entry name" value="LysR_subst-bd"/>
</dbReference>
<feature type="domain" description="HTH lysR-type" evidence="5">
    <location>
        <begin position="4"/>
        <end position="61"/>
    </location>
</feature>
<keyword evidence="4" id="KW-0804">Transcription</keyword>
<keyword evidence="2" id="KW-0805">Transcription regulation</keyword>
<evidence type="ECO:0000256" key="3">
    <source>
        <dbReference type="ARBA" id="ARBA00023125"/>
    </source>
</evidence>
<dbReference type="PROSITE" id="PS50931">
    <property type="entry name" value="HTH_LYSR"/>
    <property type="match status" value="1"/>
</dbReference>
<evidence type="ECO:0000256" key="1">
    <source>
        <dbReference type="ARBA" id="ARBA00009437"/>
    </source>
</evidence>
<comment type="caution">
    <text evidence="6">The sequence shown here is derived from an EMBL/GenBank/DDBJ whole genome shotgun (WGS) entry which is preliminary data.</text>
</comment>
<accession>A0A840C1U1</accession>
<proteinExistence type="inferred from homology"/>
<gene>
    <name evidence="6" type="ORF">GGR16_002986</name>
</gene>
<evidence type="ECO:0000256" key="2">
    <source>
        <dbReference type="ARBA" id="ARBA00023015"/>
    </source>
</evidence>
<evidence type="ECO:0000313" key="7">
    <source>
        <dbReference type="Proteomes" id="UP000577362"/>
    </source>
</evidence>
<dbReference type="Pfam" id="PF00126">
    <property type="entry name" value="HTH_1"/>
    <property type="match status" value="1"/>
</dbReference>
<dbReference type="Proteomes" id="UP000577362">
    <property type="component" value="Unassembled WGS sequence"/>
</dbReference>
<dbReference type="PANTHER" id="PTHR30579:SF7">
    <property type="entry name" value="HTH-TYPE TRANSCRIPTIONAL REGULATOR LRHA-RELATED"/>
    <property type="match status" value="1"/>
</dbReference>
<dbReference type="InterPro" id="IPR036388">
    <property type="entry name" value="WH-like_DNA-bd_sf"/>
</dbReference>
<evidence type="ECO:0000259" key="5">
    <source>
        <dbReference type="PROSITE" id="PS50931"/>
    </source>
</evidence>
<dbReference type="FunFam" id="1.10.10.10:FF:000001">
    <property type="entry name" value="LysR family transcriptional regulator"/>
    <property type="match status" value="1"/>
</dbReference>
<dbReference type="SUPFAM" id="SSF53850">
    <property type="entry name" value="Periplasmic binding protein-like II"/>
    <property type="match status" value="1"/>
</dbReference>